<accession>A0AAU7DXQ1</accession>
<keyword evidence="10" id="KW-0175">Coiled coil</keyword>
<dbReference type="Pfam" id="PF01514">
    <property type="entry name" value="YscJ_FliF"/>
    <property type="match status" value="1"/>
</dbReference>
<feature type="compositionally biased region" description="Polar residues" evidence="11">
    <location>
        <begin position="294"/>
        <end position="304"/>
    </location>
</feature>
<dbReference type="PANTHER" id="PTHR30046:SF0">
    <property type="entry name" value="FLAGELLAR M-RING PROTEIN"/>
    <property type="match status" value="1"/>
</dbReference>
<evidence type="ECO:0000259" key="13">
    <source>
        <dbReference type="Pfam" id="PF01514"/>
    </source>
</evidence>
<organism evidence="15">
    <name type="scientific">Jonesiaceae bacterium BS-20</name>
    <dbReference type="NCBI Taxonomy" id="3120821"/>
    <lineage>
        <taxon>Bacteria</taxon>
        <taxon>Bacillati</taxon>
        <taxon>Actinomycetota</taxon>
        <taxon>Actinomycetes</taxon>
        <taxon>Micrococcales</taxon>
        <taxon>Jonesiaceae</taxon>
    </lineage>
</organism>
<evidence type="ECO:0000256" key="3">
    <source>
        <dbReference type="ARBA" id="ARBA00007971"/>
    </source>
</evidence>
<proteinExistence type="inferred from homology"/>
<comment type="subcellular location">
    <subcellularLocation>
        <location evidence="1 9">Bacterial flagellum basal body</location>
    </subcellularLocation>
    <subcellularLocation>
        <location evidence="2">Cell membrane</location>
        <topology evidence="2">Multi-pass membrane protein</topology>
    </subcellularLocation>
</comment>
<evidence type="ECO:0000256" key="4">
    <source>
        <dbReference type="ARBA" id="ARBA00022475"/>
    </source>
</evidence>
<evidence type="ECO:0000259" key="14">
    <source>
        <dbReference type="Pfam" id="PF08345"/>
    </source>
</evidence>
<dbReference type="Gene3D" id="3.30.300.30">
    <property type="match status" value="1"/>
</dbReference>
<evidence type="ECO:0000256" key="7">
    <source>
        <dbReference type="ARBA" id="ARBA00023136"/>
    </source>
</evidence>
<evidence type="ECO:0000256" key="6">
    <source>
        <dbReference type="ARBA" id="ARBA00022989"/>
    </source>
</evidence>
<evidence type="ECO:0000256" key="8">
    <source>
        <dbReference type="ARBA" id="ARBA00023143"/>
    </source>
</evidence>
<evidence type="ECO:0000256" key="5">
    <source>
        <dbReference type="ARBA" id="ARBA00022692"/>
    </source>
</evidence>
<dbReference type="PIRSF" id="PIRSF004862">
    <property type="entry name" value="FliF"/>
    <property type="match status" value="1"/>
</dbReference>
<dbReference type="PRINTS" id="PR01009">
    <property type="entry name" value="FLGMRINGFLIF"/>
</dbReference>
<keyword evidence="6 12" id="KW-1133">Transmembrane helix</keyword>
<dbReference type="Pfam" id="PF08345">
    <property type="entry name" value="YscJ_FliF_C"/>
    <property type="match status" value="1"/>
</dbReference>
<keyword evidence="7 12" id="KW-0472">Membrane</keyword>
<feature type="domain" description="Flagellar M-ring C-terminal" evidence="14">
    <location>
        <begin position="250"/>
        <end position="395"/>
    </location>
</feature>
<keyword evidence="4" id="KW-1003">Cell membrane</keyword>
<dbReference type="PANTHER" id="PTHR30046">
    <property type="entry name" value="FLAGELLAR M-RING PROTEIN"/>
    <property type="match status" value="1"/>
</dbReference>
<feature type="transmembrane region" description="Helical" evidence="12">
    <location>
        <begin position="26"/>
        <end position="46"/>
    </location>
</feature>
<reference evidence="15" key="1">
    <citation type="submission" date="2024-02" db="EMBL/GenBank/DDBJ databases">
        <title>Tomenella chthoni gen. nov. sp. nov., a member of the family Jonesiaceae isolated from bat guano.</title>
        <authorList>
            <person name="Miller S.L."/>
            <person name="King J."/>
            <person name="Sankaranarayanan K."/>
            <person name="Lawson P.A."/>
        </authorList>
    </citation>
    <scope>NUCLEOTIDE SEQUENCE</scope>
    <source>
        <strain evidence="15">BS-20</strain>
    </source>
</reference>
<keyword evidence="15" id="KW-0966">Cell projection</keyword>
<feature type="coiled-coil region" evidence="10">
    <location>
        <begin position="393"/>
        <end position="420"/>
    </location>
</feature>
<evidence type="ECO:0000256" key="11">
    <source>
        <dbReference type="SAM" id="MobiDB-lite"/>
    </source>
</evidence>
<evidence type="ECO:0000313" key="15">
    <source>
        <dbReference type="EMBL" id="XBH22134.1"/>
    </source>
</evidence>
<sequence>MPQQLTTAFGKLLAAIKQFSLAQRTLALLGVAILLVGIIALGAWVAKPQMRALYTDLAPADASPIVEMLAGEGVPYELTNGGGTIMIPADQVYSQRLKVASSGITPVSKSGYSLLDNMGMTTSVFQQNVTYKRALEGELADTLGAMTGVEMATVQLALPEDSVFVSQKQDPSASVFIKPVAGTTFTDDQVQAMVQFVSSSIEGLKPKDVSVIDAAGTVLTTPETAGGSQSSNKATSEYEARVTRNVQDMLDRIVGTGMAVVSVTAELDYDSTERTSESFSSNEDVEPLTERTTTEQFNGSNNATGVLGPDNIAVPNGQEDGLYTNTSEERNNAVDKVTEHTVTAPGTVRKQSISVAVDQEAAGGLNMIDLSKMVASAAGIDEERGDVVSVSRLRFDQSAAKTAQAAIAQAEAELESAERHELYRMLITAAVIVVALIVLAILLGRRRKREIEEIEEPIEEGTYFDQEPPSSGAVGQLLDELDETPSMALLPPFLDEAGIAADQRRQDVISLADEEPEEVANVLRELMNTRSS</sequence>
<protein>
    <recommendedName>
        <fullName evidence="9">Flagellar M-ring protein</fullName>
    </recommendedName>
</protein>
<feature type="transmembrane region" description="Helical" evidence="12">
    <location>
        <begin position="422"/>
        <end position="443"/>
    </location>
</feature>
<feature type="domain" description="Flagellar M-ring N-terminal" evidence="13">
    <location>
        <begin position="46"/>
        <end position="220"/>
    </location>
</feature>
<dbReference type="GO" id="GO:0071973">
    <property type="term" value="P:bacterial-type flagellum-dependent cell motility"/>
    <property type="evidence" value="ECO:0007669"/>
    <property type="project" value="InterPro"/>
</dbReference>
<evidence type="ECO:0000256" key="12">
    <source>
        <dbReference type="SAM" id="Phobius"/>
    </source>
</evidence>
<feature type="region of interest" description="Disordered" evidence="11">
    <location>
        <begin position="272"/>
        <end position="320"/>
    </location>
</feature>
<dbReference type="InterPro" id="IPR045851">
    <property type="entry name" value="AMP-bd_C_sf"/>
</dbReference>
<evidence type="ECO:0000256" key="10">
    <source>
        <dbReference type="SAM" id="Coils"/>
    </source>
</evidence>
<dbReference type="GO" id="GO:0009431">
    <property type="term" value="C:bacterial-type flagellum basal body, MS ring"/>
    <property type="evidence" value="ECO:0007669"/>
    <property type="project" value="InterPro"/>
</dbReference>
<evidence type="ECO:0000256" key="9">
    <source>
        <dbReference type="PIRNR" id="PIRNR004862"/>
    </source>
</evidence>
<keyword evidence="5 12" id="KW-0812">Transmembrane</keyword>
<dbReference type="InterPro" id="IPR013556">
    <property type="entry name" value="Flag_M-ring_C"/>
</dbReference>
<dbReference type="InterPro" id="IPR043427">
    <property type="entry name" value="YscJ/FliF"/>
</dbReference>
<dbReference type="GO" id="GO:0003774">
    <property type="term" value="F:cytoskeletal motor activity"/>
    <property type="evidence" value="ECO:0007669"/>
    <property type="project" value="InterPro"/>
</dbReference>
<comment type="function">
    <text evidence="9">The M ring may be actively involved in energy transduction.</text>
</comment>
<comment type="similarity">
    <text evidence="3 9">Belongs to the FliF family.</text>
</comment>
<evidence type="ECO:0000256" key="2">
    <source>
        <dbReference type="ARBA" id="ARBA00004651"/>
    </source>
</evidence>
<dbReference type="InterPro" id="IPR000067">
    <property type="entry name" value="FlgMring_FliF"/>
</dbReference>
<dbReference type="NCBIfam" id="TIGR00206">
    <property type="entry name" value="fliF"/>
    <property type="match status" value="1"/>
</dbReference>
<dbReference type="InterPro" id="IPR006182">
    <property type="entry name" value="FliF_N_dom"/>
</dbReference>
<keyword evidence="8 9" id="KW-0975">Bacterial flagellum</keyword>
<evidence type="ECO:0000256" key="1">
    <source>
        <dbReference type="ARBA" id="ARBA00004117"/>
    </source>
</evidence>
<name>A0AAU7DXQ1_9MICO</name>
<dbReference type="GO" id="GO:0005886">
    <property type="term" value="C:plasma membrane"/>
    <property type="evidence" value="ECO:0007669"/>
    <property type="project" value="UniProtKB-SubCell"/>
</dbReference>
<dbReference type="EMBL" id="CP146203">
    <property type="protein sequence ID" value="XBH22134.1"/>
    <property type="molecule type" value="Genomic_DNA"/>
</dbReference>
<keyword evidence="15" id="KW-0282">Flagellum</keyword>
<dbReference type="AlphaFoldDB" id="A0AAU7DXQ1"/>
<gene>
    <name evidence="15" type="primary">fliF</name>
    <name evidence="15" type="ORF">V5R04_02590</name>
</gene>
<keyword evidence="15" id="KW-0969">Cilium</keyword>